<dbReference type="RefSeq" id="WP_230525356.1">
    <property type="nucleotide sequence ID" value="NZ_JAJGAK010000001.1"/>
</dbReference>
<evidence type="ECO:0008006" key="3">
    <source>
        <dbReference type="Google" id="ProtNLM"/>
    </source>
</evidence>
<keyword evidence="2" id="KW-1185">Reference proteome</keyword>
<proteinExistence type="predicted"/>
<evidence type="ECO:0000313" key="2">
    <source>
        <dbReference type="Proteomes" id="UP001165293"/>
    </source>
</evidence>
<name>A0ABS8JDS4_9GAMM</name>
<dbReference type="EMBL" id="JAJGAK010000001">
    <property type="protein sequence ID" value="MCC8361703.1"/>
    <property type="molecule type" value="Genomic_DNA"/>
</dbReference>
<sequence>MTGKFFDGVLEHKFSESTCFLCGAHIQPGKDTVEHVIPKWVQNEFDLWNVRIHLLNGTLIKYRNLVIPCCQPCNNEHLAKVEQVVQANVLAGAEAVRAMDRVVLMQWLLKIFFGFLYREVFLPADRAKPHVGTIVTAEDMEQFQLLHYMLQSVRVPTKFDAFINDIPASIFVFELKEHEPFRFDYKDDVIHGCLCLRLGRVGILVAFDSGAQAFVGADYFSEYYGRALHPIQFDELAASMFAKARTLLVNPKTMFVETPQGIDFYVLPFATSPSRPMFGEMLPEAVGEFLCRFARLPREVVIPEPGKRITFLVTDDGQFRDIPIDAFD</sequence>
<dbReference type="Proteomes" id="UP001165293">
    <property type="component" value="Unassembled WGS sequence"/>
</dbReference>
<organism evidence="1 2">
    <name type="scientific">Noviluteimonas lactosilytica</name>
    <dbReference type="NCBI Taxonomy" id="2888523"/>
    <lineage>
        <taxon>Bacteria</taxon>
        <taxon>Pseudomonadati</taxon>
        <taxon>Pseudomonadota</taxon>
        <taxon>Gammaproteobacteria</taxon>
        <taxon>Lysobacterales</taxon>
        <taxon>Lysobacteraceae</taxon>
        <taxon>Noviluteimonas</taxon>
    </lineage>
</organism>
<accession>A0ABS8JDS4</accession>
<comment type="caution">
    <text evidence="1">The sequence shown here is derived from an EMBL/GenBank/DDBJ whole genome shotgun (WGS) entry which is preliminary data.</text>
</comment>
<dbReference type="Gene3D" id="1.10.30.50">
    <property type="match status" value="1"/>
</dbReference>
<reference evidence="1" key="1">
    <citation type="submission" date="2021-10" db="EMBL/GenBank/DDBJ databases">
        <authorList>
            <person name="Lyu M."/>
            <person name="Wang X."/>
            <person name="Meng X."/>
            <person name="Xu K."/>
        </authorList>
    </citation>
    <scope>NUCLEOTIDE SEQUENCE</scope>
    <source>
        <strain evidence="1">A6</strain>
    </source>
</reference>
<gene>
    <name evidence="1" type="ORF">LK996_01210</name>
</gene>
<protein>
    <recommendedName>
        <fullName evidence="3">HNH endonuclease</fullName>
    </recommendedName>
</protein>
<evidence type="ECO:0000313" key="1">
    <source>
        <dbReference type="EMBL" id="MCC8361703.1"/>
    </source>
</evidence>